<dbReference type="EMBL" id="JAEHOE010000020">
    <property type="protein sequence ID" value="KAG2496214.1"/>
    <property type="molecule type" value="Genomic_DNA"/>
</dbReference>
<gene>
    <name evidence="2" type="ORF">HYH03_005812</name>
</gene>
<comment type="caution">
    <text evidence="2">The sequence shown here is derived from an EMBL/GenBank/DDBJ whole genome shotgun (WGS) entry which is preliminary data.</text>
</comment>
<accession>A0A835Y6U2</accession>
<evidence type="ECO:0000256" key="1">
    <source>
        <dbReference type="SAM" id="MobiDB-lite"/>
    </source>
</evidence>
<feature type="compositionally biased region" description="Low complexity" evidence="1">
    <location>
        <begin position="153"/>
        <end position="170"/>
    </location>
</feature>
<sequence>MGANEKRTLVLHYGSKVEEVRFFARSSRDDLLTAIREVLGVAAGAPLRFRDEEGAIMLFTAGMPSGTTLTVSVEQGGPANPAPAAAPAPLGALAPRPPKPKPVYSDSSDSSSEEEEEGPEVGDEEEEEDPEGEEEKEAERPVYSEDDIPLGLRARPAPAARPARKQAAAYSDEDDEDYASNDVSLAKKPAANRPAGPKRTRY</sequence>
<feature type="compositionally biased region" description="Acidic residues" evidence="1">
    <location>
        <begin position="111"/>
        <end position="136"/>
    </location>
</feature>
<name>A0A835Y6U2_9CHLO</name>
<evidence type="ECO:0000313" key="3">
    <source>
        <dbReference type="Proteomes" id="UP000612055"/>
    </source>
</evidence>
<reference evidence="2" key="1">
    <citation type="journal article" date="2020" name="bioRxiv">
        <title>Comparative genomics of Chlamydomonas.</title>
        <authorList>
            <person name="Craig R.J."/>
            <person name="Hasan A.R."/>
            <person name="Ness R.W."/>
            <person name="Keightley P.D."/>
        </authorList>
    </citation>
    <scope>NUCLEOTIDE SEQUENCE</scope>
    <source>
        <strain evidence="2">CCAP 11/70</strain>
    </source>
</reference>
<keyword evidence="3" id="KW-1185">Reference proteome</keyword>
<proteinExistence type="predicted"/>
<dbReference type="AlphaFoldDB" id="A0A835Y6U2"/>
<organism evidence="2 3">
    <name type="scientific">Edaphochlamys debaryana</name>
    <dbReference type="NCBI Taxonomy" id="47281"/>
    <lineage>
        <taxon>Eukaryota</taxon>
        <taxon>Viridiplantae</taxon>
        <taxon>Chlorophyta</taxon>
        <taxon>core chlorophytes</taxon>
        <taxon>Chlorophyceae</taxon>
        <taxon>CS clade</taxon>
        <taxon>Chlamydomonadales</taxon>
        <taxon>Chlamydomonadales incertae sedis</taxon>
        <taxon>Edaphochlamys</taxon>
    </lineage>
</organism>
<protein>
    <submittedName>
        <fullName evidence="2">Uncharacterized protein</fullName>
    </submittedName>
</protein>
<dbReference type="Proteomes" id="UP000612055">
    <property type="component" value="Unassembled WGS sequence"/>
</dbReference>
<feature type="region of interest" description="Disordered" evidence="1">
    <location>
        <begin position="72"/>
        <end position="202"/>
    </location>
</feature>
<evidence type="ECO:0000313" key="2">
    <source>
        <dbReference type="EMBL" id="KAG2496214.1"/>
    </source>
</evidence>